<accession>A0A133KX51</accession>
<dbReference type="EMBL" id="LRPN01000032">
    <property type="protein sequence ID" value="KWZ84161.1"/>
    <property type="molecule type" value="Genomic_DNA"/>
</dbReference>
<evidence type="ECO:0000313" key="1">
    <source>
        <dbReference type="EMBL" id="KWZ84161.1"/>
    </source>
</evidence>
<reference evidence="2" key="1">
    <citation type="submission" date="2016-01" db="EMBL/GenBank/DDBJ databases">
        <authorList>
            <person name="Mitreva M."/>
            <person name="Pepin K.H."/>
            <person name="Mihindukulasuriya K.A."/>
            <person name="Fulton R."/>
            <person name="Fronick C."/>
            <person name="O'Laughlin M."/>
            <person name="Miner T."/>
            <person name="Herter B."/>
            <person name="Rosa B.A."/>
            <person name="Cordes M."/>
            <person name="Tomlinson C."/>
            <person name="Wollam A."/>
            <person name="Palsikar V.B."/>
            <person name="Mardis E.R."/>
            <person name="Wilson R.K."/>
        </authorList>
    </citation>
    <scope>NUCLEOTIDE SEQUENCE [LARGE SCALE GENOMIC DNA]</scope>
    <source>
        <strain evidence="2">GED7749B</strain>
    </source>
</reference>
<dbReference type="Proteomes" id="UP000070376">
    <property type="component" value="Unassembled WGS sequence"/>
</dbReference>
<name>A0A133KX51_HEYCO</name>
<proteinExistence type="predicted"/>
<organism evidence="1 2">
    <name type="scientific">Heyndrickxia coagulans</name>
    <name type="common">Weizmannia coagulans</name>
    <dbReference type="NCBI Taxonomy" id="1398"/>
    <lineage>
        <taxon>Bacteria</taxon>
        <taxon>Bacillati</taxon>
        <taxon>Bacillota</taxon>
        <taxon>Bacilli</taxon>
        <taxon>Bacillales</taxon>
        <taxon>Bacillaceae</taxon>
        <taxon>Heyndrickxia</taxon>
    </lineage>
</organism>
<gene>
    <name evidence="1" type="ORF">HMPREF3213_00950</name>
</gene>
<dbReference type="PATRIC" id="fig|1398.22.peg.957"/>
<protein>
    <submittedName>
        <fullName evidence="1">Uncharacterized protein</fullName>
    </submittedName>
</protein>
<sequence length="42" mass="4772">MGHTSFLQSRCLKPSPVSAILQVGMVLFQKRKTSFFLLFILT</sequence>
<evidence type="ECO:0000313" key="2">
    <source>
        <dbReference type="Proteomes" id="UP000070376"/>
    </source>
</evidence>
<comment type="caution">
    <text evidence="1">The sequence shown here is derived from an EMBL/GenBank/DDBJ whole genome shotgun (WGS) entry which is preliminary data.</text>
</comment>
<dbReference type="AlphaFoldDB" id="A0A133KX51"/>